<protein>
    <submittedName>
        <fullName evidence="2">Uncharacterized protein</fullName>
    </submittedName>
</protein>
<dbReference type="RefSeq" id="WP_169414499.1">
    <property type="nucleotide sequence ID" value="NZ_JAAXKZ010000083.1"/>
</dbReference>
<gene>
    <name evidence="2" type="ORF">HF519_19950</name>
</gene>
<reference evidence="2 3" key="1">
    <citation type="submission" date="2020-04" db="EMBL/GenBank/DDBJ databases">
        <authorList>
            <person name="Klaysubun C."/>
            <person name="Duangmal K."/>
            <person name="Lipun K."/>
        </authorList>
    </citation>
    <scope>NUCLEOTIDE SEQUENCE [LARGE SCALE GENOMIC DNA]</scope>
    <source>
        <strain evidence="2 3">DSM 45300</strain>
    </source>
</reference>
<dbReference type="Proteomes" id="UP000586918">
    <property type="component" value="Unassembled WGS sequence"/>
</dbReference>
<accession>A0A848DMP3</accession>
<organism evidence="2 3">
    <name type="scientific">Pseudonocardia bannensis</name>
    <dbReference type="NCBI Taxonomy" id="630973"/>
    <lineage>
        <taxon>Bacteria</taxon>
        <taxon>Bacillati</taxon>
        <taxon>Actinomycetota</taxon>
        <taxon>Actinomycetes</taxon>
        <taxon>Pseudonocardiales</taxon>
        <taxon>Pseudonocardiaceae</taxon>
        <taxon>Pseudonocardia</taxon>
    </lineage>
</organism>
<comment type="caution">
    <text evidence="2">The sequence shown here is derived from an EMBL/GenBank/DDBJ whole genome shotgun (WGS) entry which is preliminary data.</text>
</comment>
<evidence type="ECO:0000313" key="3">
    <source>
        <dbReference type="Proteomes" id="UP000586918"/>
    </source>
</evidence>
<proteinExistence type="predicted"/>
<sequence>MATPPRITAAERDAAIARIARRHARIDDVRSSELGTEPRDVIAYALNRGPAGVPRWVAAADHADALVLMTWCWWEDRRRERRLLRQGRQLGLSLAELGAPLGITTRQGVQDRLDRLDALLEYDRPDEQLTRTARREARNRDARQGWIDHHRDTVRAVLAGLLAQAHRLLDTDLPDTDLPAAPDGHHSRAATDGQLPGAGPGAGDWLDELAADYASDALSPATLAVAGLVAAELRTHPAVLALDPRHRLHTALREVEALRARYAGAV</sequence>
<name>A0A848DMP3_9PSEU</name>
<evidence type="ECO:0000256" key="1">
    <source>
        <dbReference type="SAM" id="MobiDB-lite"/>
    </source>
</evidence>
<feature type="region of interest" description="Disordered" evidence="1">
    <location>
        <begin position="173"/>
        <end position="201"/>
    </location>
</feature>
<keyword evidence="3" id="KW-1185">Reference proteome</keyword>
<dbReference type="AlphaFoldDB" id="A0A848DMP3"/>
<evidence type="ECO:0000313" key="2">
    <source>
        <dbReference type="EMBL" id="NMH93803.1"/>
    </source>
</evidence>
<dbReference type="EMBL" id="JAAXKZ010000083">
    <property type="protein sequence ID" value="NMH93803.1"/>
    <property type="molecule type" value="Genomic_DNA"/>
</dbReference>